<dbReference type="InterPro" id="IPR008969">
    <property type="entry name" value="CarboxyPept-like_regulatory"/>
</dbReference>
<dbReference type="Pfam" id="PF18939">
    <property type="entry name" value="DUF5686"/>
    <property type="match status" value="1"/>
</dbReference>
<keyword evidence="2" id="KW-1185">Reference proteome</keyword>
<protein>
    <submittedName>
        <fullName evidence="1">Carboxypeptidase-like regulatory domain-containing protein</fullName>
    </submittedName>
</protein>
<dbReference type="AlphaFoldDB" id="A0A3E1NI80"/>
<dbReference type="Proteomes" id="UP000261284">
    <property type="component" value="Unassembled WGS sequence"/>
</dbReference>
<keyword evidence="1" id="KW-0645">Protease</keyword>
<gene>
    <name evidence="1" type="ORF">DXN05_13020</name>
</gene>
<keyword evidence="1" id="KW-0121">Carboxypeptidase</keyword>
<dbReference type="RefSeq" id="WP_116847707.1">
    <property type="nucleotide sequence ID" value="NZ_QTJU01000004.1"/>
</dbReference>
<accession>A0A3E1NI80</accession>
<organism evidence="1 2">
    <name type="scientific">Deminuibacter soli</name>
    <dbReference type="NCBI Taxonomy" id="2291815"/>
    <lineage>
        <taxon>Bacteria</taxon>
        <taxon>Pseudomonadati</taxon>
        <taxon>Bacteroidota</taxon>
        <taxon>Chitinophagia</taxon>
        <taxon>Chitinophagales</taxon>
        <taxon>Chitinophagaceae</taxon>
        <taxon>Deminuibacter</taxon>
    </lineage>
</organism>
<reference evidence="1 2" key="1">
    <citation type="submission" date="2018-08" db="EMBL/GenBank/DDBJ databases">
        <title>Chitinophagaceae sp. K23C18032701, a novel bacterium isolated from forest soil.</title>
        <authorList>
            <person name="Wang C."/>
        </authorList>
    </citation>
    <scope>NUCLEOTIDE SEQUENCE [LARGE SCALE GENOMIC DNA]</scope>
    <source>
        <strain evidence="1 2">K23C18032701</strain>
    </source>
</reference>
<evidence type="ECO:0000313" key="2">
    <source>
        <dbReference type="Proteomes" id="UP000261284"/>
    </source>
</evidence>
<dbReference type="OrthoDB" id="983143at2"/>
<dbReference type="Pfam" id="PF13715">
    <property type="entry name" value="CarbopepD_reg_2"/>
    <property type="match status" value="1"/>
</dbReference>
<proteinExistence type="predicted"/>
<dbReference type="EMBL" id="QTJU01000004">
    <property type="protein sequence ID" value="RFM27630.1"/>
    <property type="molecule type" value="Genomic_DNA"/>
</dbReference>
<name>A0A3E1NI80_9BACT</name>
<evidence type="ECO:0000313" key="1">
    <source>
        <dbReference type="EMBL" id="RFM27630.1"/>
    </source>
</evidence>
<comment type="caution">
    <text evidence="1">The sequence shown here is derived from an EMBL/GenBank/DDBJ whole genome shotgun (WGS) entry which is preliminary data.</text>
</comment>
<dbReference type="GO" id="GO:0004180">
    <property type="term" value="F:carboxypeptidase activity"/>
    <property type="evidence" value="ECO:0007669"/>
    <property type="project" value="UniProtKB-KW"/>
</dbReference>
<dbReference type="InterPro" id="IPR043741">
    <property type="entry name" value="DUF5686"/>
</dbReference>
<keyword evidence="1" id="KW-0378">Hydrolase</keyword>
<sequence>MTCFVRSILIPCLSRPVLPVLLFILLSFTARAQQTITLAGAVRDSLSHLPLPNVTVYIGSTGTRTDASGKYQLDVALPATVRFLLTGYKIVTIKFTRSNYNLHTVIDLPRSVSQLEDVTVSTRFTGRYSNKNNPAVELIRQVIAHKDQNDIGAYLTASFNKYEKLCMYLDKFPHWVERSKLLKKYRFVFDNKDTTKVPGKELTPVFIEEVASSNYYRRHPEKTKTIITGIKKLDYGEFIDTRGLSTIFNRLYEDINIYDNHIVLCTRQFTSPISDAGPAVYKYFIRDTIVDNNQRFVQLFFMPRNNADLLFSGTMYVTLDGNYAVQKINMQTGRHINLGVIRHLQVAQQFAKDTVGKYHLNYSNAIADFGLTPGGSGMYGERTVRMNNFVTDIPLDDSLFKGWSLPGYDTMQSVTDKNYWNNHRPDSLSTAEAATYRNIDSLRHLKSYYRALDYFTLATSGYKTFGPVEVGPVASFLSYNPVEGYKPRIGGRTNTHFSTRYYLDGYAAYGSRDHELKYFGRVSYALNNKSAYTYPLHLLRFSYRNDTNIPGVSDEYVEENLFLSIKSGINDRYLYNHIFRADYIHELGDHLSLAMGLKYREQQPGGSLTFVKQNYTHNDTISSLTTGEVSFQVRWAPHEQFYQTKIDRVTVNNRYPVLTLNFTQGIKGLMGGEYQYSNINMSIFKRFYVAPLGVSDVTVSGGYLTGRLPWPLLIIHSGNQGFAYSGSAFNKMNYLEFVSDHYVSVALDHAFKGFFFNKIPLLKKMKLRETLNAKILFGGLRNENKEPYSIYHFPLTDGKIQTYSLGSTPYVEAGAGISNIFKVLRLDAIRRFTYLDHPGVNKWAIRALFHVEL</sequence>
<dbReference type="SUPFAM" id="SSF49464">
    <property type="entry name" value="Carboxypeptidase regulatory domain-like"/>
    <property type="match status" value="1"/>
</dbReference>